<dbReference type="PROSITE" id="PS50157">
    <property type="entry name" value="ZINC_FINGER_C2H2_2"/>
    <property type="match status" value="15"/>
</dbReference>
<protein>
    <recommendedName>
        <fullName evidence="10">C2H2-type domain-containing protein</fullName>
    </recommendedName>
</protein>
<evidence type="ECO:0000256" key="8">
    <source>
        <dbReference type="PROSITE-ProRule" id="PRU00042"/>
    </source>
</evidence>
<proteinExistence type="predicted"/>
<dbReference type="EMBL" id="JAWQEG010002576">
    <property type="protein sequence ID" value="KAK3871014.1"/>
    <property type="molecule type" value="Genomic_DNA"/>
</dbReference>
<evidence type="ECO:0000256" key="5">
    <source>
        <dbReference type="ARBA" id="ARBA00022833"/>
    </source>
</evidence>
<feature type="domain" description="C2H2-type" evidence="10">
    <location>
        <begin position="591"/>
        <end position="618"/>
    </location>
</feature>
<evidence type="ECO:0000256" key="3">
    <source>
        <dbReference type="ARBA" id="ARBA00022737"/>
    </source>
</evidence>
<dbReference type="FunFam" id="3.30.160.60:FF:000446">
    <property type="entry name" value="Zinc finger protein"/>
    <property type="match status" value="1"/>
</dbReference>
<feature type="region of interest" description="Disordered" evidence="9">
    <location>
        <begin position="318"/>
        <end position="461"/>
    </location>
</feature>
<dbReference type="FunFam" id="3.30.160.60:FF:000875">
    <property type="entry name" value="zinc finger protein 236 isoform X7"/>
    <property type="match status" value="1"/>
</dbReference>
<feature type="compositionally biased region" description="Low complexity" evidence="9">
    <location>
        <begin position="448"/>
        <end position="457"/>
    </location>
</feature>
<feature type="domain" description="C2H2-type" evidence="10">
    <location>
        <begin position="808"/>
        <end position="835"/>
    </location>
</feature>
<dbReference type="InterPro" id="IPR036236">
    <property type="entry name" value="Znf_C2H2_sf"/>
</dbReference>
<evidence type="ECO:0000313" key="12">
    <source>
        <dbReference type="Proteomes" id="UP001286313"/>
    </source>
</evidence>
<feature type="domain" description="C2H2-type" evidence="10">
    <location>
        <begin position="923"/>
        <end position="950"/>
    </location>
</feature>
<evidence type="ECO:0000313" key="11">
    <source>
        <dbReference type="EMBL" id="KAK3871014.1"/>
    </source>
</evidence>
<evidence type="ECO:0000256" key="9">
    <source>
        <dbReference type="SAM" id="MobiDB-lite"/>
    </source>
</evidence>
<dbReference type="FunFam" id="3.30.160.60:FF:000218">
    <property type="entry name" value="Zinc finger protein 10"/>
    <property type="match status" value="1"/>
</dbReference>
<gene>
    <name evidence="11" type="ORF">Pcinc_023810</name>
</gene>
<dbReference type="PANTHER" id="PTHR24390">
    <property type="entry name" value="ZINC FINGER PROTEIN"/>
    <property type="match status" value="1"/>
</dbReference>
<dbReference type="SMART" id="SM00355">
    <property type="entry name" value="ZnF_C2H2"/>
    <property type="match status" value="15"/>
</dbReference>
<feature type="domain" description="C2H2-type" evidence="10">
    <location>
        <begin position="252"/>
        <end position="280"/>
    </location>
</feature>
<keyword evidence="5" id="KW-0862">Zinc</keyword>
<evidence type="ECO:0000256" key="7">
    <source>
        <dbReference type="ARBA" id="ARBA00023242"/>
    </source>
</evidence>
<dbReference type="AlphaFoldDB" id="A0AAE1KDY0"/>
<feature type="domain" description="C2H2-type" evidence="10">
    <location>
        <begin position="224"/>
        <end position="251"/>
    </location>
</feature>
<feature type="domain" description="C2H2-type" evidence="10">
    <location>
        <begin position="196"/>
        <end position="223"/>
    </location>
</feature>
<dbReference type="GO" id="GO:0000978">
    <property type="term" value="F:RNA polymerase II cis-regulatory region sequence-specific DNA binding"/>
    <property type="evidence" value="ECO:0007669"/>
    <property type="project" value="TreeGrafter"/>
</dbReference>
<dbReference type="InterPro" id="IPR013087">
    <property type="entry name" value="Znf_C2H2_type"/>
</dbReference>
<keyword evidence="12" id="KW-1185">Reference proteome</keyword>
<dbReference type="Pfam" id="PF12874">
    <property type="entry name" value="zf-met"/>
    <property type="match status" value="1"/>
</dbReference>
<sequence>MYRHSRERDINNALNAVKNLARNYFTPGHPPQVIGSCWGEREGQDTAEPQTLSPNAFPVGPPTLNHNNNNNGVIKVSEDLETRQNSKSFCCCHCSYTTDNKAHMRIHMRRHTGEKPYQCPTCHKKFSRAHDRSRHVLIHTGETPFMCPHCSLRFNQKCNMRHPPQVKVKLRCRDDKRREGQTKAEPGSPDPLDKLLSCCHCSFNTTSTLLLGLHMHTHKGGKPYHCPICLKKFSCARDHSRHIQTHTGEKPYSCPYCPLRFNQKCNMTYHIETCHPHEYVVFENCWSEAQEEEGDEPQLDLLCFPKEEKEEPDHDALYFPKQDQDNLSKPGVLSFTNNQKGKQDKDPVCSTNQIEKQNKDSLHSTNQTGKQDKDPICSTNQIEKQNKDSVHSTNQTGKQDKDPICSTNQIEKQNKDSVHSTNQTGKQDKDPVCSSNHEIVQPKPDPKSSPSKNPDSPHQVQPVTMEQKNLLEHTDSANPMPHFSIKVYRCRESSFYTYSEPTLVTRTCRENNKKVILMCTICSKTFISTNSLKRHMKDTHIEKPPHSCPHCPRRFTSKDKKKSICPICPFRTYHKSGLEVYMRSYTGEKPFTCPLCPKKFTRSNDRKQHLNIHTGERPFACPICSRRFIQKSNLKSHMRTHTREKPYVIVSCWSEKREGENRPEPDPVTSRVLPTTCPNNHSLIDLPTSDRKKVTCPICHVKTYHKSGLDIHMRSHTGEKPFACPYCPKKFTRSNDRKQHIRIHTGEKPFACPVKTSHGDEIRADPVVMVCGPQTLLPLPLPPPPPHAQLEVDVNTDDLEERGEGRTYSCPYCSFTAFSKCRLVIHVRNHTGERPFQCQICLKKFSRAYDRNRHLLIHSGEKPYVIVDSWSVQQDGETNSEPWEQDDPLAITPDAHPPVDSIIAHNTHDSSQPPQPVKRVKKFACPLCHVTAASQSAITIHLRTHTGEKPFTCDLCLKKFTRLFDLKRHIQLHTGDMHHTCPHCPEKFTEKRKLNRHMQKHFFQQLINNNGQNNPS</sequence>
<comment type="caution">
    <text evidence="11">The sequence shown here is derived from an EMBL/GenBank/DDBJ whole genome shotgun (WGS) entry which is preliminary data.</text>
</comment>
<evidence type="ECO:0000256" key="2">
    <source>
        <dbReference type="ARBA" id="ARBA00022723"/>
    </source>
</evidence>
<evidence type="ECO:0000256" key="4">
    <source>
        <dbReference type="ARBA" id="ARBA00022771"/>
    </source>
</evidence>
<dbReference type="SUPFAM" id="SSF57667">
    <property type="entry name" value="beta-beta-alpha zinc fingers"/>
    <property type="match status" value="10"/>
</dbReference>
<feature type="domain" description="C2H2-type" evidence="10">
    <location>
        <begin position="694"/>
        <end position="721"/>
    </location>
</feature>
<feature type="domain" description="C2H2-type" evidence="10">
    <location>
        <begin position="619"/>
        <end position="646"/>
    </location>
</feature>
<feature type="domain" description="C2H2-type" evidence="10">
    <location>
        <begin position="951"/>
        <end position="978"/>
    </location>
</feature>
<keyword evidence="6" id="KW-0238">DNA-binding</keyword>
<dbReference type="Pfam" id="PF00096">
    <property type="entry name" value="zf-C2H2"/>
    <property type="match status" value="8"/>
</dbReference>
<comment type="subcellular location">
    <subcellularLocation>
        <location evidence="1">Nucleus</location>
    </subcellularLocation>
</comment>
<dbReference type="FunFam" id="3.30.160.60:FF:002343">
    <property type="entry name" value="Zinc finger protein 33A"/>
    <property type="match status" value="3"/>
</dbReference>
<feature type="domain" description="C2H2-type" evidence="10">
    <location>
        <begin position="517"/>
        <end position="545"/>
    </location>
</feature>
<feature type="domain" description="C2H2-type" evidence="10">
    <location>
        <begin position="836"/>
        <end position="863"/>
    </location>
</feature>
<name>A0AAE1KDY0_PETCI</name>
<feature type="domain" description="C2H2-type" evidence="10">
    <location>
        <begin position="722"/>
        <end position="749"/>
    </location>
</feature>
<dbReference type="GO" id="GO:0008270">
    <property type="term" value="F:zinc ion binding"/>
    <property type="evidence" value="ECO:0007669"/>
    <property type="project" value="UniProtKB-KW"/>
</dbReference>
<dbReference type="FunFam" id="3.30.160.60:FF:000100">
    <property type="entry name" value="Zinc finger 45-like"/>
    <property type="match status" value="1"/>
</dbReference>
<dbReference type="GO" id="GO:0003700">
    <property type="term" value="F:DNA-binding transcription factor activity"/>
    <property type="evidence" value="ECO:0007669"/>
    <property type="project" value="TreeGrafter"/>
</dbReference>
<dbReference type="PANTHER" id="PTHR24390:SF159">
    <property type="entry name" value="GROWTH FACTOR INDEPENDENT 1 TRANSCRIPTIONAL REPRESSOR"/>
    <property type="match status" value="1"/>
</dbReference>
<dbReference type="Gene3D" id="3.30.160.60">
    <property type="entry name" value="Classic Zinc Finger"/>
    <property type="match status" value="13"/>
</dbReference>
<keyword evidence="2" id="KW-0479">Metal-binding</keyword>
<reference evidence="11" key="1">
    <citation type="submission" date="2023-10" db="EMBL/GenBank/DDBJ databases">
        <title>Genome assemblies of two species of porcelain crab, Petrolisthes cinctipes and Petrolisthes manimaculis (Anomura: Porcellanidae).</title>
        <authorList>
            <person name="Angst P."/>
        </authorList>
    </citation>
    <scope>NUCLEOTIDE SEQUENCE</scope>
    <source>
        <strain evidence="11">PB745_01</strain>
        <tissue evidence="11">Gill</tissue>
    </source>
</reference>
<dbReference type="PROSITE" id="PS00028">
    <property type="entry name" value="ZINC_FINGER_C2H2_1"/>
    <property type="match status" value="10"/>
</dbReference>
<dbReference type="GO" id="GO:0006357">
    <property type="term" value="P:regulation of transcription by RNA polymerase II"/>
    <property type="evidence" value="ECO:0007669"/>
    <property type="project" value="TreeGrafter"/>
</dbReference>
<keyword evidence="7" id="KW-0539">Nucleus</keyword>
<feature type="domain" description="C2H2-type" evidence="10">
    <location>
        <begin position="117"/>
        <end position="144"/>
    </location>
</feature>
<feature type="domain" description="C2H2-type" evidence="10">
    <location>
        <begin position="89"/>
        <end position="116"/>
    </location>
</feature>
<accession>A0AAE1KDY0</accession>
<evidence type="ECO:0000256" key="6">
    <source>
        <dbReference type="ARBA" id="ARBA00023125"/>
    </source>
</evidence>
<keyword evidence="3" id="KW-0677">Repeat</keyword>
<feature type="domain" description="C2H2-type" evidence="10">
    <location>
        <begin position="979"/>
        <end position="1006"/>
    </location>
</feature>
<keyword evidence="4 8" id="KW-0863">Zinc-finger</keyword>
<evidence type="ECO:0000259" key="10">
    <source>
        <dbReference type="PROSITE" id="PS50157"/>
    </source>
</evidence>
<evidence type="ECO:0000256" key="1">
    <source>
        <dbReference type="ARBA" id="ARBA00004123"/>
    </source>
</evidence>
<dbReference type="GO" id="GO:0005634">
    <property type="term" value="C:nucleus"/>
    <property type="evidence" value="ECO:0007669"/>
    <property type="project" value="UniProtKB-SubCell"/>
</dbReference>
<dbReference type="Proteomes" id="UP001286313">
    <property type="component" value="Unassembled WGS sequence"/>
</dbReference>
<organism evidence="11 12">
    <name type="scientific">Petrolisthes cinctipes</name>
    <name type="common">Flat porcelain crab</name>
    <dbReference type="NCBI Taxonomy" id="88211"/>
    <lineage>
        <taxon>Eukaryota</taxon>
        <taxon>Metazoa</taxon>
        <taxon>Ecdysozoa</taxon>
        <taxon>Arthropoda</taxon>
        <taxon>Crustacea</taxon>
        <taxon>Multicrustacea</taxon>
        <taxon>Malacostraca</taxon>
        <taxon>Eumalacostraca</taxon>
        <taxon>Eucarida</taxon>
        <taxon>Decapoda</taxon>
        <taxon>Pleocyemata</taxon>
        <taxon>Anomura</taxon>
        <taxon>Galatheoidea</taxon>
        <taxon>Porcellanidae</taxon>
        <taxon>Petrolisthes</taxon>
    </lineage>
</organism>